<evidence type="ECO:0000313" key="3">
    <source>
        <dbReference type="Proteomes" id="UP000260823"/>
    </source>
</evidence>
<proteinExistence type="predicted"/>
<dbReference type="SUPFAM" id="SSF51735">
    <property type="entry name" value="NAD(P)-binding Rossmann-fold domains"/>
    <property type="match status" value="1"/>
</dbReference>
<dbReference type="InterPro" id="IPR036291">
    <property type="entry name" value="NAD(P)-bd_dom_sf"/>
</dbReference>
<dbReference type="OrthoDB" id="9798632at2"/>
<comment type="caution">
    <text evidence="2">The sequence shown here is derived from an EMBL/GenBank/DDBJ whole genome shotgun (WGS) entry which is preliminary data.</text>
</comment>
<organism evidence="2 3">
    <name type="scientific">Mucilaginibacter terrenus</name>
    <dbReference type="NCBI Taxonomy" id="2482727"/>
    <lineage>
        <taxon>Bacteria</taxon>
        <taxon>Pseudomonadati</taxon>
        <taxon>Bacteroidota</taxon>
        <taxon>Sphingobacteriia</taxon>
        <taxon>Sphingobacteriales</taxon>
        <taxon>Sphingobacteriaceae</taxon>
        <taxon>Mucilaginibacter</taxon>
    </lineage>
</organism>
<accession>A0A3E2NP31</accession>
<dbReference type="Pfam" id="PF13460">
    <property type="entry name" value="NAD_binding_10"/>
    <property type="match status" value="1"/>
</dbReference>
<name>A0A3E2NP31_9SPHI</name>
<dbReference type="Proteomes" id="UP000260823">
    <property type="component" value="Unassembled WGS sequence"/>
</dbReference>
<feature type="domain" description="NAD(P)-binding" evidence="1">
    <location>
        <begin position="9"/>
        <end position="163"/>
    </location>
</feature>
<protein>
    <submittedName>
        <fullName evidence="2">Nucleoside-diphosphate sugar epimerase</fullName>
    </submittedName>
</protein>
<dbReference type="EMBL" id="QWDE01000002">
    <property type="protein sequence ID" value="RFZ82759.1"/>
    <property type="molecule type" value="Genomic_DNA"/>
</dbReference>
<evidence type="ECO:0000259" key="1">
    <source>
        <dbReference type="Pfam" id="PF13460"/>
    </source>
</evidence>
<dbReference type="RefSeq" id="WP_117383162.1">
    <property type="nucleotide sequence ID" value="NZ_QWDE01000002.1"/>
</dbReference>
<evidence type="ECO:0000313" key="2">
    <source>
        <dbReference type="EMBL" id="RFZ82759.1"/>
    </source>
</evidence>
<dbReference type="PANTHER" id="PTHR14097">
    <property type="entry name" value="OXIDOREDUCTASE HTATIP2"/>
    <property type="match status" value="1"/>
</dbReference>
<reference evidence="2 3" key="1">
    <citation type="submission" date="2018-08" db="EMBL/GenBank/DDBJ databases">
        <title>Mucilaginibacter terrae sp. nov., isolated from manganese diggings.</title>
        <authorList>
            <person name="Huang Y."/>
            <person name="Zhou Z."/>
        </authorList>
    </citation>
    <scope>NUCLEOTIDE SEQUENCE [LARGE SCALE GENOMIC DNA]</scope>
    <source>
        <strain evidence="2 3">ZH6</strain>
    </source>
</reference>
<dbReference type="PANTHER" id="PTHR14097:SF7">
    <property type="entry name" value="OXIDOREDUCTASE HTATIP2"/>
    <property type="match status" value="1"/>
</dbReference>
<dbReference type="AlphaFoldDB" id="A0A3E2NP31"/>
<sequence>MAYKAVIAGASGLVGGDLLQVLLQHDEYDEVLAIVRKELPIQHKKLVQLVIDYNKLAEYAGSITGHALFCCLGTTRAKTPDLKDYRKIDHDYPLILAQLASQNGVDQYHLVSAIGANSSSMNFYSKIKGETEEDIQKVGLDTLHIYQPSLLVGDRKENSRVMEGLLTKVMSVINPLLVSSLKKYRSIKTSQVAYAMFRKSLDNSKGVFIHTTDKIQEIK</sequence>
<dbReference type="Gene3D" id="3.40.50.720">
    <property type="entry name" value="NAD(P)-binding Rossmann-like Domain"/>
    <property type="match status" value="1"/>
</dbReference>
<keyword evidence="3" id="KW-1185">Reference proteome</keyword>
<dbReference type="InterPro" id="IPR016040">
    <property type="entry name" value="NAD(P)-bd_dom"/>
</dbReference>
<gene>
    <name evidence="2" type="ORF">DYU05_11345</name>
</gene>